<protein>
    <submittedName>
        <fullName evidence="1">Uncharacterized protein</fullName>
    </submittedName>
</protein>
<dbReference type="AlphaFoldDB" id="A0A5P8W3Q0"/>
<gene>
    <name evidence="1" type="ORF">GXM_04762</name>
</gene>
<accession>A0A5P8W3Q0</accession>
<proteinExistence type="predicted"/>
<dbReference type="Proteomes" id="UP000326678">
    <property type="component" value="Chromosome Gxm1"/>
</dbReference>
<dbReference type="KEGG" id="nsh:GXM_04762"/>
<keyword evidence="2" id="KW-1185">Reference proteome</keyword>
<evidence type="ECO:0000313" key="2">
    <source>
        <dbReference type="Proteomes" id="UP000326678"/>
    </source>
</evidence>
<organism evidence="1 2">
    <name type="scientific">Nostoc sphaeroides CCNUC1</name>
    <dbReference type="NCBI Taxonomy" id="2653204"/>
    <lineage>
        <taxon>Bacteria</taxon>
        <taxon>Bacillati</taxon>
        <taxon>Cyanobacteriota</taxon>
        <taxon>Cyanophyceae</taxon>
        <taxon>Nostocales</taxon>
        <taxon>Nostocaceae</taxon>
        <taxon>Nostoc</taxon>
    </lineage>
</organism>
<dbReference type="EMBL" id="CP045226">
    <property type="protein sequence ID" value="QFS47272.1"/>
    <property type="molecule type" value="Genomic_DNA"/>
</dbReference>
<name>A0A5P8W3Q0_9NOSO</name>
<sequence length="45" mass="5158">MLNLNLHLHLHLVSPYEFCSLFYTTAFNPFLNTVDIGYDPLAMGN</sequence>
<reference evidence="1 2" key="1">
    <citation type="submission" date="2019-10" db="EMBL/GenBank/DDBJ databases">
        <title>Genomic and transcriptomic insights into the perfect genentic adaptation of a filamentous nitrogen-fixing cyanobacterium to rice fields.</title>
        <authorList>
            <person name="Chen Z."/>
        </authorList>
    </citation>
    <scope>NUCLEOTIDE SEQUENCE [LARGE SCALE GENOMIC DNA]</scope>
    <source>
        <strain evidence="1">CCNUC1</strain>
    </source>
</reference>
<evidence type="ECO:0000313" key="1">
    <source>
        <dbReference type="EMBL" id="QFS47272.1"/>
    </source>
</evidence>